<feature type="domain" description="Cupin type-2" evidence="1">
    <location>
        <begin position="41"/>
        <end position="109"/>
    </location>
</feature>
<dbReference type="InterPro" id="IPR052538">
    <property type="entry name" value="Flavonoid_dioxygenase-like"/>
</dbReference>
<sequence length="138" mass="14879">MPFFKRSIDQIEAFRISPSDSNYFAILADRQAGDCASVAVVEIFAVGGRTPPNTHQAADELFFVLSGEGVAWCDGERTTLKKGDALLVKPGSEHVVENTGAGKLYTLTVMMPDEAFGALIRSGTPVVLDDEDRRVLCA</sequence>
<dbReference type="PANTHER" id="PTHR43346">
    <property type="entry name" value="LIGAND BINDING DOMAIN PROTEIN, PUTATIVE (AFU_ORTHOLOGUE AFUA_6G14370)-RELATED"/>
    <property type="match status" value="1"/>
</dbReference>
<evidence type="ECO:0000259" key="1">
    <source>
        <dbReference type="Pfam" id="PF07883"/>
    </source>
</evidence>
<dbReference type="AlphaFoldDB" id="A0A7W4IWZ6"/>
<keyword evidence="3" id="KW-1185">Reference proteome</keyword>
<name>A0A7W4IWZ6_9PROT</name>
<dbReference type="InterPro" id="IPR011051">
    <property type="entry name" value="RmlC_Cupin_sf"/>
</dbReference>
<dbReference type="Gene3D" id="2.60.120.10">
    <property type="entry name" value="Jelly Rolls"/>
    <property type="match status" value="1"/>
</dbReference>
<dbReference type="SUPFAM" id="SSF51182">
    <property type="entry name" value="RmlC-like cupins"/>
    <property type="match status" value="1"/>
</dbReference>
<reference evidence="2 3" key="1">
    <citation type="submission" date="2020-04" db="EMBL/GenBank/DDBJ databases">
        <title>Description of novel Gluconacetobacter.</title>
        <authorList>
            <person name="Sombolestani A."/>
        </authorList>
    </citation>
    <scope>NUCLEOTIDE SEQUENCE [LARGE SCALE GENOMIC DNA]</scope>
    <source>
        <strain evidence="2 3">LMG 27724</strain>
    </source>
</reference>
<dbReference type="PANTHER" id="PTHR43346:SF1">
    <property type="entry name" value="QUERCETIN 2,3-DIOXYGENASE-RELATED"/>
    <property type="match status" value="1"/>
</dbReference>
<dbReference type="CDD" id="cd06987">
    <property type="entry name" value="cupin_MAE_RS03005"/>
    <property type="match status" value="1"/>
</dbReference>
<evidence type="ECO:0000313" key="2">
    <source>
        <dbReference type="EMBL" id="MBB2170586.1"/>
    </source>
</evidence>
<gene>
    <name evidence="2" type="ORF">HLH35_00395</name>
</gene>
<dbReference type="Pfam" id="PF07883">
    <property type="entry name" value="Cupin_2"/>
    <property type="match status" value="1"/>
</dbReference>
<proteinExistence type="predicted"/>
<dbReference type="RefSeq" id="WP_182977280.1">
    <property type="nucleotide sequence ID" value="NZ_BAABGB010000014.1"/>
</dbReference>
<dbReference type="InterPro" id="IPR014710">
    <property type="entry name" value="RmlC-like_jellyroll"/>
</dbReference>
<accession>A0A7W4IWZ6</accession>
<organism evidence="2 3">
    <name type="scientific">Gluconacetobacter asukensis</name>
    <dbReference type="NCBI Taxonomy" id="1017181"/>
    <lineage>
        <taxon>Bacteria</taxon>
        <taxon>Pseudomonadati</taxon>
        <taxon>Pseudomonadota</taxon>
        <taxon>Alphaproteobacteria</taxon>
        <taxon>Acetobacterales</taxon>
        <taxon>Acetobacteraceae</taxon>
        <taxon>Gluconacetobacter</taxon>
    </lineage>
</organism>
<comment type="caution">
    <text evidence="2">The sequence shown here is derived from an EMBL/GenBank/DDBJ whole genome shotgun (WGS) entry which is preliminary data.</text>
</comment>
<dbReference type="EMBL" id="JABEQE010000001">
    <property type="protein sequence ID" value="MBB2170586.1"/>
    <property type="molecule type" value="Genomic_DNA"/>
</dbReference>
<protein>
    <submittedName>
        <fullName evidence="2">Cupin domain-containing protein</fullName>
    </submittedName>
</protein>
<evidence type="ECO:0000313" key="3">
    <source>
        <dbReference type="Proteomes" id="UP000577891"/>
    </source>
</evidence>
<dbReference type="InterPro" id="IPR013096">
    <property type="entry name" value="Cupin_2"/>
</dbReference>
<dbReference type="Proteomes" id="UP000577891">
    <property type="component" value="Unassembled WGS sequence"/>
</dbReference>